<dbReference type="GO" id="GO:0005886">
    <property type="term" value="C:plasma membrane"/>
    <property type="evidence" value="ECO:0007669"/>
    <property type="project" value="TreeGrafter"/>
</dbReference>
<dbReference type="InterPro" id="IPR011993">
    <property type="entry name" value="PH-like_dom_sf"/>
</dbReference>
<proteinExistence type="inferred from homology"/>
<feature type="region of interest" description="Disordered" evidence="6">
    <location>
        <begin position="708"/>
        <end position="734"/>
    </location>
</feature>
<dbReference type="GO" id="GO:0005829">
    <property type="term" value="C:cytosol"/>
    <property type="evidence" value="ECO:0007669"/>
    <property type="project" value="TreeGrafter"/>
</dbReference>
<keyword evidence="2" id="KW-0813">Transport</keyword>
<name>A0AAW1K2T9_POPJA</name>
<evidence type="ECO:0000256" key="2">
    <source>
        <dbReference type="ARBA" id="ARBA00022448"/>
    </source>
</evidence>
<evidence type="ECO:0000313" key="9">
    <source>
        <dbReference type="Proteomes" id="UP001458880"/>
    </source>
</evidence>
<keyword evidence="9" id="KW-1185">Reference proteome</keyword>
<dbReference type="FunFam" id="2.40.160.120:FF:000001">
    <property type="entry name" value="Oxysterol-binding protein"/>
    <property type="match status" value="1"/>
</dbReference>
<organism evidence="8 9">
    <name type="scientific">Popillia japonica</name>
    <name type="common">Japanese beetle</name>
    <dbReference type="NCBI Taxonomy" id="7064"/>
    <lineage>
        <taxon>Eukaryota</taxon>
        <taxon>Metazoa</taxon>
        <taxon>Ecdysozoa</taxon>
        <taxon>Arthropoda</taxon>
        <taxon>Hexapoda</taxon>
        <taxon>Insecta</taxon>
        <taxon>Pterygota</taxon>
        <taxon>Neoptera</taxon>
        <taxon>Endopterygota</taxon>
        <taxon>Coleoptera</taxon>
        <taxon>Polyphaga</taxon>
        <taxon>Scarabaeiformia</taxon>
        <taxon>Scarabaeidae</taxon>
        <taxon>Rutelinae</taxon>
        <taxon>Popillia</taxon>
    </lineage>
</organism>
<dbReference type="PROSITE" id="PS50003">
    <property type="entry name" value="PH_DOMAIN"/>
    <property type="match status" value="1"/>
</dbReference>
<dbReference type="GO" id="GO:0120009">
    <property type="term" value="P:intermembrane lipid transfer"/>
    <property type="evidence" value="ECO:0007669"/>
    <property type="project" value="UniProtKB-ARBA"/>
</dbReference>
<dbReference type="Pfam" id="PF01237">
    <property type="entry name" value="Oxysterol_BP"/>
    <property type="match status" value="1"/>
</dbReference>
<dbReference type="InterPro" id="IPR001849">
    <property type="entry name" value="PH_domain"/>
</dbReference>
<gene>
    <name evidence="8" type="ORF">QE152_g25226</name>
</gene>
<accession>A0AAW1K2T9</accession>
<keyword evidence="4" id="KW-0445">Lipid transport</keyword>
<feature type="domain" description="PH" evidence="7">
    <location>
        <begin position="95"/>
        <end position="127"/>
    </location>
</feature>
<feature type="compositionally biased region" description="Acidic residues" evidence="6">
    <location>
        <begin position="135"/>
        <end position="144"/>
    </location>
</feature>
<keyword evidence="3" id="KW-0597">Phosphoprotein</keyword>
<feature type="compositionally biased region" description="Basic and acidic residues" evidence="6">
    <location>
        <begin position="708"/>
        <end position="730"/>
    </location>
</feature>
<feature type="region of interest" description="Disordered" evidence="6">
    <location>
        <begin position="131"/>
        <end position="151"/>
    </location>
</feature>
<dbReference type="InterPro" id="IPR000648">
    <property type="entry name" value="Oxysterol-bd"/>
</dbReference>
<dbReference type="EMBL" id="JASPKY010000272">
    <property type="protein sequence ID" value="KAK9711831.1"/>
    <property type="molecule type" value="Genomic_DNA"/>
</dbReference>
<evidence type="ECO:0000256" key="5">
    <source>
        <dbReference type="ARBA" id="ARBA00023121"/>
    </source>
</evidence>
<evidence type="ECO:0000259" key="7">
    <source>
        <dbReference type="PROSITE" id="PS50003"/>
    </source>
</evidence>
<dbReference type="PANTHER" id="PTHR10972:SF205">
    <property type="entry name" value="OXYSTEROL-BINDING PROTEIN 1"/>
    <property type="match status" value="1"/>
</dbReference>
<protein>
    <submittedName>
        <fullName evidence="8">Oxysterol-binding protein</fullName>
    </submittedName>
</protein>
<dbReference type="Gene3D" id="2.30.29.30">
    <property type="entry name" value="Pleckstrin-homology domain (PH domain)/Phosphotyrosine-binding domain (PTB)"/>
    <property type="match status" value="1"/>
</dbReference>
<evidence type="ECO:0000256" key="4">
    <source>
        <dbReference type="ARBA" id="ARBA00023055"/>
    </source>
</evidence>
<dbReference type="PANTHER" id="PTHR10972">
    <property type="entry name" value="OXYSTEROL-BINDING PROTEIN-RELATED"/>
    <property type="match status" value="1"/>
</dbReference>
<comment type="caution">
    <text evidence="8">The sequence shown here is derived from an EMBL/GenBank/DDBJ whole genome shotgun (WGS) entry which is preliminary data.</text>
</comment>
<dbReference type="SUPFAM" id="SSF144000">
    <property type="entry name" value="Oxysterol-binding protein-like"/>
    <property type="match status" value="1"/>
</dbReference>
<evidence type="ECO:0000313" key="8">
    <source>
        <dbReference type="EMBL" id="KAK9711831.1"/>
    </source>
</evidence>
<sequence length="781" mass="88256">MEVLLTDIQLEKILNDGEYWIDLEDDVEGKEAIAEVENQFIRYLCRAENNGGVSTLSIRRRRRFRHGNQAEMAHTCRGSISLHGALIHTVDACSFVITNGGTQTFHIRAASEVERQSWVTALELAKAKAIRNMESEEEEEEVDEGSGSPEEWSNVIRELQAKLEDLHTCSDLITKHGAALQRALGELEINADAESAQGKSKAVQERATLFRIASNAMMNSCTDYLNMASNHGHKWTRLLQHEREQRQRLQEMVETLAQQHSKLEQAAAANAQRPNNVSGSEDDEDENEFYDAVADGSNSAPIGGVVGTTSDGRFTLNIPTGLPHRRNSSDSSSETDETQESHQVVVVTGTTQGQKVEKEPAEVANKPVQKVDGEASGSIVKRVRRTCVPEKPNYPLNLWSIVKNCIGKDLTKIPIPVNFNEPLSMLQRLTEDFEYSEILDTASACEDASEQLAHVAAFTISSYSTTSSRNGKPFNPLLGETYEYDRMDDLGWKVLNEQVSHHPPMVAQHCIGRQWTCWQEFTMTSKFRGKYLQIVPLGIAYVEFSNGNKYSWRKVTTTVHNIIVGKLWVDQHGDMEIMGRGNATGLKCILKFIPYSYFSKESQRRVKGAVMDSTGKVRWIINGTWDDKVEICKVTGVSGSETNPIYQTNSPIVAWKRTVPDPDSQKYYNFTLLACQLNEPEDGVAPTDSRLRPDQRLMENQLWDEANKEKVRLEEKQRSVRREREAEAEKAAQTGQPYKQYEPIWFQQVKDEDTGGVIHKYRGNYWESKSKQDWSMCPDIF</sequence>
<feature type="region of interest" description="Disordered" evidence="6">
    <location>
        <begin position="264"/>
        <end position="343"/>
    </location>
</feature>
<feature type="compositionally biased region" description="Acidic residues" evidence="6">
    <location>
        <begin position="280"/>
        <end position="289"/>
    </location>
</feature>
<dbReference type="GO" id="GO:0032934">
    <property type="term" value="F:sterol binding"/>
    <property type="evidence" value="ECO:0007669"/>
    <property type="project" value="TreeGrafter"/>
</dbReference>
<dbReference type="Proteomes" id="UP001458880">
    <property type="component" value="Unassembled WGS sequence"/>
</dbReference>
<dbReference type="AlphaFoldDB" id="A0AAW1K2T9"/>
<keyword evidence="5" id="KW-0446">Lipid-binding</keyword>
<reference evidence="8 9" key="1">
    <citation type="journal article" date="2024" name="BMC Genomics">
        <title>De novo assembly and annotation of Popillia japonica's genome with initial clues to its potential as an invasive pest.</title>
        <authorList>
            <person name="Cucini C."/>
            <person name="Boschi S."/>
            <person name="Funari R."/>
            <person name="Cardaioli E."/>
            <person name="Iannotti N."/>
            <person name="Marturano G."/>
            <person name="Paoli F."/>
            <person name="Bruttini M."/>
            <person name="Carapelli A."/>
            <person name="Frati F."/>
            <person name="Nardi F."/>
        </authorList>
    </citation>
    <scope>NUCLEOTIDE SEQUENCE [LARGE SCALE GENOMIC DNA]</scope>
    <source>
        <strain evidence="8">DMR45628</strain>
    </source>
</reference>
<comment type="similarity">
    <text evidence="1">Belongs to the OSBP family.</text>
</comment>
<evidence type="ECO:0000256" key="1">
    <source>
        <dbReference type="ARBA" id="ARBA00008842"/>
    </source>
</evidence>
<evidence type="ECO:0000256" key="3">
    <source>
        <dbReference type="ARBA" id="ARBA00022553"/>
    </source>
</evidence>
<evidence type="ECO:0000256" key="6">
    <source>
        <dbReference type="SAM" id="MobiDB-lite"/>
    </source>
</evidence>
<dbReference type="SMART" id="SM00233">
    <property type="entry name" value="PH"/>
    <property type="match status" value="1"/>
</dbReference>
<dbReference type="InterPro" id="IPR037239">
    <property type="entry name" value="OSBP_sf"/>
</dbReference>
<dbReference type="SUPFAM" id="SSF50729">
    <property type="entry name" value="PH domain-like"/>
    <property type="match status" value="1"/>
</dbReference>
<dbReference type="Gene3D" id="2.40.160.120">
    <property type="match status" value="1"/>
</dbReference>
<dbReference type="GO" id="GO:0097038">
    <property type="term" value="C:perinuclear endoplasmic reticulum"/>
    <property type="evidence" value="ECO:0007669"/>
    <property type="project" value="TreeGrafter"/>
</dbReference>